<dbReference type="STRING" id="349521.HCH_03816"/>
<gene>
    <name evidence="1" type="ordered locus">HCH_03816</name>
</gene>
<evidence type="ECO:0000313" key="2">
    <source>
        <dbReference type="Proteomes" id="UP000000238"/>
    </source>
</evidence>
<proteinExistence type="predicted"/>
<sequence length="62" mass="7316">MRKEYIKSIDNEIIEIYEDGRKDSNDKVSSSVKGKFRPTESRLKKLSETTEKVLYEKGKKDF</sequence>
<dbReference type="AlphaFoldDB" id="Q2SFM6"/>
<organism evidence="1 2">
    <name type="scientific">Hahella chejuensis (strain KCTC 2396)</name>
    <dbReference type="NCBI Taxonomy" id="349521"/>
    <lineage>
        <taxon>Bacteria</taxon>
        <taxon>Pseudomonadati</taxon>
        <taxon>Pseudomonadota</taxon>
        <taxon>Gammaproteobacteria</taxon>
        <taxon>Oceanospirillales</taxon>
        <taxon>Hahellaceae</taxon>
        <taxon>Hahella</taxon>
    </lineage>
</organism>
<name>Q2SFM6_HAHCH</name>
<keyword evidence="2" id="KW-1185">Reference proteome</keyword>
<dbReference type="EMBL" id="CP000155">
    <property type="protein sequence ID" value="ABC30548.1"/>
    <property type="molecule type" value="Genomic_DNA"/>
</dbReference>
<dbReference type="KEGG" id="hch:HCH_03816"/>
<dbReference type="RefSeq" id="WP_011397615.1">
    <property type="nucleotide sequence ID" value="NC_007645.1"/>
</dbReference>
<reference evidence="1 2" key="1">
    <citation type="journal article" date="2005" name="Nucleic Acids Res.">
        <title>Genomic blueprint of Hahella chejuensis, a marine microbe producing an algicidal agent.</title>
        <authorList>
            <person name="Jeong H."/>
            <person name="Yim J.H."/>
            <person name="Lee C."/>
            <person name="Choi S.-H."/>
            <person name="Park Y.K."/>
            <person name="Yoon S.H."/>
            <person name="Hur C.-G."/>
            <person name="Kang H.-Y."/>
            <person name="Kim D."/>
            <person name="Lee H.H."/>
            <person name="Park K.H."/>
            <person name="Park S.-H."/>
            <person name="Park H.-S."/>
            <person name="Lee H.K."/>
            <person name="Oh T.K."/>
            <person name="Kim J.F."/>
        </authorList>
    </citation>
    <scope>NUCLEOTIDE SEQUENCE [LARGE SCALE GENOMIC DNA]</scope>
    <source>
        <strain evidence="1 2">KCTC 2396</strain>
    </source>
</reference>
<dbReference type="Proteomes" id="UP000000238">
    <property type="component" value="Chromosome"/>
</dbReference>
<dbReference type="HOGENOM" id="CLU_2897925_0_0_6"/>
<protein>
    <submittedName>
        <fullName evidence="1">Uncharacterized protein</fullName>
    </submittedName>
</protein>
<accession>Q2SFM6</accession>
<evidence type="ECO:0000313" key="1">
    <source>
        <dbReference type="EMBL" id="ABC30548.1"/>
    </source>
</evidence>